<dbReference type="Pfam" id="PF13715">
    <property type="entry name" value="CarbopepD_reg_2"/>
    <property type="match status" value="1"/>
</dbReference>
<evidence type="ECO:0000313" key="3">
    <source>
        <dbReference type="Proteomes" id="UP000321513"/>
    </source>
</evidence>
<evidence type="ECO:0000313" key="2">
    <source>
        <dbReference type="EMBL" id="GEO12060.1"/>
    </source>
</evidence>
<keyword evidence="3" id="KW-1185">Reference proteome</keyword>
<dbReference type="Gene3D" id="2.60.40.1120">
    <property type="entry name" value="Carboxypeptidase-like, regulatory domain"/>
    <property type="match status" value="1"/>
</dbReference>
<dbReference type="SUPFAM" id="SSF49464">
    <property type="entry name" value="Carboxypeptidase regulatory domain-like"/>
    <property type="match status" value="1"/>
</dbReference>
<evidence type="ECO:0000259" key="1">
    <source>
        <dbReference type="Pfam" id="PF07715"/>
    </source>
</evidence>
<feature type="domain" description="TonB-dependent receptor plug" evidence="1">
    <location>
        <begin position="162"/>
        <end position="229"/>
    </location>
</feature>
<name>A0A512BJC7_9BACT</name>
<dbReference type="Proteomes" id="UP000321513">
    <property type="component" value="Unassembled WGS sequence"/>
</dbReference>
<sequence length="838" mass="95096">MPYLEPVFNQPGIMKFIHLLILSILSTFSALGQTKKATISGKVVDENDKPLFHVNISILGKEKGTTTNDSGSFLITVTPGRPVALVFSFTGYKNVQRNFNLLDGENEVVTVQMQSQQNVLEGVTVKDNRARTEAGRINIDPSVAILNPSPLGNIESLIKIFTGSNNELTSQYNVRGGSYDENIIYVNDFEVFRPYLVRSGQQEGLSFINPEMTENVKFYNGGFQAKYGDKMSSVLDITYKRPRKFAGSAYIGLLEQGLHLEGTGNNDKLTYLVGFRNRSNRNLVSSQDTKGNYIPSSSDVQGLITYQPNSKWLFEVLANISKSKFNLFPEESKLSSAVFSPLFTQNIAVDIAFQGQEKDAYQTNMVGLSTTWQPRKNFRLKGMLSRFENDEAENIDITGAYLFGERNFDKSQATFGLIVNPLGAGVYQNFSRNQLNIQVYNASLKGSIDKEKHFIQFGSSVERQIVTDKLNEWEYNDSAGYSLPYSPNMLRLNKVLKNKADLTIDRFSGFVQDNIQFRDSAAVTLQIGLRYNYNTLNNEFLLSPRAGFSFKPGNWQKDIVFRGSAGAYNQPPFYRELRRYDGTVNTQLKAQKSWQVSAGFDYNIKLLQRPGRITTELYYKGMTDVVPYDIDNVRLRYFGENMAKAYAAGAEVRLFGELVKDAESWISLGFMRTRENISNDHYYNYKLNDQNKPIDSTLVNVGSLRRPTDRMITFGMFFQDYLSTNKNFKVYLNTLYGSSLPYNIPGSVKYRNALVIDPYIRADLGFSALLLDTDKSNRRSHSPFKGFDNIWASLEIFNIIDRPNTISYLLIKDFANNVFTLPNRLTPRLLNLKLIAKW</sequence>
<dbReference type="InterPro" id="IPR008969">
    <property type="entry name" value="CarboxyPept-like_regulatory"/>
</dbReference>
<keyword evidence="2" id="KW-0675">Receptor</keyword>
<dbReference type="Pfam" id="PF07715">
    <property type="entry name" value="Plug"/>
    <property type="match status" value="1"/>
</dbReference>
<comment type="caution">
    <text evidence="2">The sequence shown here is derived from an EMBL/GenBank/DDBJ whole genome shotgun (WGS) entry which is preliminary data.</text>
</comment>
<organism evidence="2 3">
    <name type="scientific">Segetibacter aerophilus</name>
    <dbReference type="NCBI Taxonomy" id="670293"/>
    <lineage>
        <taxon>Bacteria</taxon>
        <taxon>Pseudomonadati</taxon>
        <taxon>Bacteroidota</taxon>
        <taxon>Chitinophagia</taxon>
        <taxon>Chitinophagales</taxon>
        <taxon>Chitinophagaceae</taxon>
        <taxon>Segetibacter</taxon>
    </lineage>
</organism>
<proteinExistence type="predicted"/>
<dbReference type="AlphaFoldDB" id="A0A512BJC7"/>
<dbReference type="SUPFAM" id="SSF56935">
    <property type="entry name" value="Porins"/>
    <property type="match status" value="1"/>
</dbReference>
<dbReference type="EMBL" id="BJYT01000037">
    <property type="protein sequence ID" value="GEO12060.1"/>
    <property type="molecule type" value="Genomic_DNA"/>
</dbReference>
<dbReference type="InterPro" id="IPR012910">
    <property type="entry name" value="Plug_dom"/>
</dbReference>
<gene>
    <name evidence="2" type="ORF">SAE01_45560</name>
</gene>
<accession>A0A512BJC7</accession>
<reference evidence="2 3" key="1">
    <citation type="submission" date="2019-07" db="EMBL/GenBank/DDBJ databases">
        <title>Whole genome shotgun sequence of Segetibacter aerophilus NBRC 106135.</title>
        <authorList>
            <person name="Hosoyama A."/>
            <person name="Uohara A."/>
            <person name="Ohji S."/>
            <person name="Ichikawa N."/>
        </authorList>
    </citation>
    <scope>NUCLEOTIDE SEQUENCE [LARGE SCALE GENOMIC DNA]</scope>
    <source>
        <strain evidence="2 3">NBRC 106135</strain>
    </source>
</reference>
<protein>
    <submittedName>
        <fullName evidence="2">TonB-dependent receptor</fullName>
    </submittedName>
</protein>